<dbReference type="InterPro" id="IPR013696">
    <property type="entry name" value="TiaS_FLD"/>
</dbReference>
<dbReference type="PANTHER" id="PTHR40705">
    <property type="entry name" value="TRNA(ILE2) 2-AGMATINYLCYTIDINE SYNTHETASE TIAS"/>
    <property type="match status" value="1"/>
</dbReference>
<comment type="catalytic activity">
    <reaction evidence="6">
        <text>cytidine(34) in tRNA(Ile2) + agmatine + ATP + H2O = 2-agmatinylcytidine(34) in tRNA(Ile2) + AMP + 2 phosphate + 2 H(+)</text>
        <dbReference type="Rhea" id="RHEA:43608"/>
        <dbReference type="Rhea" id="RHEA-COMP:10625"/>
        <dbReference type="Rhea" id="RHEA-COMP:10626"/>
        <dbReference type="ChEBI" id="CHEBI:15377"/>
        <dbReference type="ChEBI" id="CHEBI:15378"/>
        <dbReference type="ChEBI" id="CHEBI:30616"/>
        <dbReference type="ChEBI" id="CHEBI:43474"/>
        <dbReference type="ChEBI" id="CHEBI:58145"/>
        <dbReference type="ChEBI" id="CHEBI:82748"/>
        <dbReference type="ChEBI" id="CHEBI:83545"/>
        <dbReference type="ChEBI" id="CHEBI:456215"/>
        <dbReference type="EC" id="6.3.4.22"/>
    </reaction>
</comment>
<gene>
    <name evidence="6" type="primary">tiaS</name>
    <name evidence="10" type="ORF">SU86_004625</name>
</gene>
<evidence type="ECO:0000256" key="2">
    <source>
        <dbReference type="ARBA" id="ARBA00022598"/>
    </source>
</evidence>
<comment type="similarity">
    <text evidence="6">Belongs to the TiaS family.</text>
</comment>
<dbReference type="OrthoDB" id="39189at2157"/>
<dbReference type="GO" id="GO:0016879">
    <property type="term" value="F:ligase activity, forming carbon-nitrogen bonds"/>
    <property type="evidence" value="ECO:0007669"/>
    <property type="project" value="UniProtKB-UniRule"/>
</dbReference>
<comment type="function">
    <text evidence="6">ATP-dependent agmatine transferase that catalyzes the formation of 2-agmatinylcytidine (agm2C) at the wobble position (C34) of tRNA(Ile2), converting the codon specificity from AUG to AUA.</text>
</comment>
<dbReference type="EC" id="6.3.4.22" evidence="6"/>
<evidence type="ECO:0000259" key="7">
    <source>
        <dbReference type="Pfam" id="PF08489"/>
    </source>
</evidence>
<dbReference type="STRING" id="1603555.SU86_004625"/>
<reference evidence="10 11" key="1">
    <citation type="journal article" date="2016" name="Sci. Rep.">
        <title>A novel ammonia-oxidizing archaeon from wastewater treatment plant: Its enrichment, physiological and genomic characteristics.</title>
        <authorList>
            <person name="Li Y."/>
            <person name="Ding K."/>
            <person name="Wen X."/>
            <person name="Zhang B."/>
            <person name="Shen B."/>
            <person name="Yang Y."/>
        </authorList>
    </citation>
    <scope>NUCLEOTIDE SEQUENCE [LARGE SCALE GENOMIC DNA]</scope>
    <source>
        <strain evidence="10 11">SAT1</strain>
    </source>
</reference>
<dbReference type="Pfam" id="PF22641">
    <property type="entry name" value="TiaS_TCKD"/>
    <property type="match status" value="1"/>
</dbReference>
<dbReference type="InterPro" id="IPR055394">
    <property type="entry name" value="Zn_ribbon_TiaS"/>
</dbReference>
<dbReference type="AlphaFoldDB" id="A0A3G1B0W6"/>
<feature type="domain" description="TiaS-like TCKD" evidence="8">
    <location>
        <begin position="14"/>
        <end position="145"/>
    </location>
</feature>
<evidence type="ECO:0000256" key="4">
    <source>
        <dbReference type="ARBA" id="ARBA00022741"/>
    </source>
</evidence>
<dbReference type="GO" id="GO:0005737">
    <property type="term" value="C:cytoplasm"/>
    <property type="evidence" value="ECO:0007669"/>
    <property type="project" value="UniProtKB-SubCell"/>
</dbReference>
<feature type="domain" description="TiaS C-terminal zinc ribbon" evidence="9">
    <location>
        <begin position="364"/>
        <end position="404"/>
    </location>
</feature>
<evidence type="ECO:0000259" key="9">
    <source>
        <dbReference type="Pfam" id="PF23783"/>
    </source>
</evidence>
<keyword evidence="5 6" id="KW-0067">ATP-binding</keyword>
<feature type="domain" description="TiaS FLD" evidence="7">
    <location>
        <begin position="148"/>
        <end position="261"/>
    </location>
</feature>
<dbReference type="GO" id="GO:0005524">
    <property type="term" value="F:ATP binding"/>
    <property type="evidence" value="ECO:0007669"/>
    <property type="project" value="UniProtKB-KW"/>
</dbReference>
<dbReference type="HAMAP" id="MF_01892">
    <property type="entry name" value="tRNA_Ile2_agm2C_synt"/>
    <property type="match status" value="1"/>
</dbReference>
<accession>A0A3G1B0W6</accession>
<keyword evidence="2 6" id="KW-0436">Ligase</keyword>
<dbReference type="Gene3D" id="2.40.50.1010">
    <property type="match status" value="1"/>
</dbReference>
<dbReference type="Proteomes" id="UP000266745">
    <property type="component" value="Chromosome"/>
</dbReference>
<evidence type="ECO:0000313" key="10">
    <source>
        <dbReference type="EMBL" id="AJZ75770.1"/>
    </source>
</evidence>
<keyword evidence="1 6" id="KW-0963">Cytoplasm</keyword>
<dbReference type="GO" id="GO:0003677">
    <property type="term" value="F:DNA binding"/>
    <property type="evidence" value="ECO:0007669"/>
    <property type="project" value="UniProtKB-KW"/>
</dbReference>
<dbReference type="InterPro" id="IPR024913">
    <property type="entry name" value="tRNA_Ile2__agm2C_synt"/>
</dbReference>
<evidence type="ECO:0000256" key="1">
    <source>
        <dbReference type="ARBA" id="ARBA00022490"/>
    </source>
</evidence>
<proteinExistence type="inferred from homology"/>
<dbReference type="Pfam" id="PF23783">
    <property type="entry name" value="Zn_ribbon_TiaS"/>
    <property type="match status" value="1"/>
</dbReference>
<dbReference type="CDD" id="cd04482">
    <property type="entry name" value="RPA2_OBF_like"/>
    <property type="match status" value="1"/>
</dbReference>
<dbReference type="EMBL" id="CP011097">
    <property type="protein sequence ID" value="AJZ75770.1"/>
    <property type="molecule type" value="Genomic_DNA"/>
</dbReference>
<evidence type="ECO:0000256" key="6">
    <source>
        <dbReference type="HAMAP-Rule" id="MF_01892"/>
    </source>
</evidence>
<name>A0A3G1B0W6_9ARCH</name>
<sequence>MYSPLSVKDTVLNIGFDDTDSPKGMCTTYLAYKLIDSLKKENVKFVDYPKLIRFNPNIPWKTRGNGAVSLKIETDNPAKIKNKVIRFVTKFSDLKNGANPGVVFFENDTIPKQMMEFSKNALWQLVHRKDAKKFISDNRLESFHLGNGQGLVGAIGAIGYQFNDHTFELLSYRKKSHFGKKRKINPSSVRMMQEKTYPKTFNSYDTKKQRIIFAPHGPDPVFFGIRGEDADSLLYASKMIKTKEKPLGHLIFKSNQGTGDHLQNELNSSALKAYSSGIITGVISKEPVVENGGHVKFSISKNGIELTCFVYKPTGITKEASSLVMGDLVRIGGGIRRSSSKYGRVLNVEFIEVLRLQRKTISQNPLCIKCNKKMKSKGTDQGFECVKCGKKATKKTSFVVPRQISEQLYIPQPSAHRHLTRPTQRLYIINKPKKFNDLIPWFSNYSN</sequence>
<evidence type="ECO:0000256" key="3">
    <source>
        <dbReference type="ARBA" id="ARBA00022694"/>
    </source>
</evidence>
<dbReference type="InterPro" id="IPR053870">
    <property type="entry name" value="TiaS-like_TCKD"/>
</dbReference>
<dbReference type="GO" id="GO:0002101">
    <property type="term" value="P:tRNA wobble cytosine modification"/>
    <property type="evidence" value="ECO:0007669"/>
    <property type="project" value="UniProtKB-UniRule"/>
</dbReference>
<keyword evidence="3 6" id="KW-0819">tRNA processing</keyword>
<comment type="subcellular location">
    <subcellularLocation>
        <location evidence="6">Cytoplasm</location>
    </subcellularLocation>
</comment>
<dbReference type="KEGG" id="tah:SU86_004625"/>
<dbReference type="Gene3D" id="3.30.70.2200">
    <property type="match status" value="1"/>
</dbReference>
<dbReference type="PANTHER" id="PTHR40705:SF1">
    <property type="entry name" value="TRNA(ILE2) 2-AGMATINYLCYTIDINE SYNTHETASE TIAS"/>
    <property type="match status" value="1"/>
</dbReference>
<dbReference type="Gene3D" id="3.90.600.20">
    <property type="match status" value="1"/>
</dbReference>
<keyword evidence="11" id="KW-1185">Reference proteome</keyword>
<dbReference type="Pfam" id="PF08489">
    <property type="entry name" value="TiaS_FLD"/>
    <property type="match status" value="1"/>
</dbReference>
<evidence type="ECO:0000259" key="8">
    <source>
        <dbReference type="Pfam" id="PF22641"/>
    </source>
</evidence>
<organism evidence="10 11">
    <name type="scientific">Candidatus Nitrosotenuis cloacae</name>
    <dbReference type="NCBI Taxonomy" id="1603555"/>
    <lineage>
        <taxon>Archaea</taxon>
        <taxon>Nitrososphaerota</taxon>
        <taxon>Candidatus Nitrosotenuis</taxon>
    </lineage>
</organism>
<protein>
    <recommendedName>
        <fullName evidence="6">tRNA(Ile2) 2-agmatinylcytidine synthetase TiaS</fullName>
        <shortName evidence="6">tRNA(Ile2)-agm2C synthetase</shortName>
        <ecNumber evidence="6">6.3.4.22</ecNumber>
    </recommendedName>
    <alternativeName>
        <fullName evidence="6">tRNA(Ile2) agmatidine synthetase</fullName>
    </alternativeName>
</protein>
<keyword evidence="10" id="KW-0238">DNA-binding</keyword>
<evidence type="ECO:0000313" key="11">
    <source>
        <dbReference type="Proteomes" id="UP000266745"/>
    </source>
</evidence>
<evidence type="ECO:0000256" key="5">
    <source>
        <dbReference type="ARBA" id="ARBA00022840"/>
    </source>
</evidence>
<keyword evidence="4 6" id="KW-0547">Nucleotide-binding</keyword>